<keyword evidence="10" id="KW-0675">Receptor</keyword>
<dbReference type="GO" id="GO:0005886">
    <property type="term" value="C:plasma membrane"/>
    <property type="evidence" value="ECO:0007669"/>
    <property type="project" value="TreeGrafter"/>
</dbReference>
<name>A0A5E4PW39_9NEOP</name>
<feature type="disulfide bond" evidence="12">
    <location>
        <begin position="285"/>
        <end position="303"/>
    </location>
</feature>
<keyword evidence="8" id="KW-0472">Membrane</keyword>
<dbReference type="PRINTS" id="PR00261">
    <property type="entry name" value="LDLRECEPTOR"/>
</dbReference>
<keyword evidence="2" id="KW-0245">EGF-like domain</keyword>
<dbReference type="Proteomes" id="UP000324832">
    <property type="component" value="Unassembled WGS sequence"/>
</dbReference>
<keyword evidence="7" id="KW-1133">Transmembrane helix</keyword>
<evidence type="ECO:0000256" key="5">
    <source>
        <dbReference type="ARBA" id="ARBA00022737"/>
    </source>
</evidence>
<dbReference type="Pfam" id="PF00058">
    <property type="entry name" value="Ldl_recept_b"/>
    <property type="match status" value="3"/>
</dbReference>
<dbReference type="InterPro" id="IPR000033">
    <property type="entry name" value="LDLR_classB_rpt"/>
</dbReference>
<feature type="disulfide bond" evidence="12">
    <location>
        <begin position="1064"/>
        <end position="1076"/>
    </location>
</feature>
<feature type="disulfide bond" evidence="12">
    <location>
        <begin position="278"/>
        <end position="290"/>
    </location>
</feature>
<evidence type="ECO:0000256" key="13">
    <source>
        <dbReference type="PROSITE-ProRule" id="PRU00461"/>
    </source>
</evidence>
<evidence type="ECO:0000256" key="1">
    <source>
        <dbReference type="ARBA" id="ARBA00004167"/>
    </source>
</evidence>
<dbReference type="InterPro" id="IPR002172">
    <property type="entry name" value="LDrepeatLR_classA_rpt"/>
</dbReference>
<keyword evidence="3" id="KW-0254">Endocytosis</keyword>
<comment type="caution">
    <text evidence="12">Lacks conserved residue(s) required for the propagation of feature annotation.</text>
</comment>
<dbReference type="EMBL" id="FZQP02000748">
    <property type="protein sequence ID" value="VVC90255.1"/>
    <property type="molecule type" value="Genomic_DNA"/>
</dbReference>
<keyword evidence="11" id="KW-0325">Glycoprotein</keyword>
<feature type="disulfide bond" evidence="12">
    <location>
        <begin position="1156"/>
        <end position="1174"/>
    </location>
</feature>
<feature type="repeat" description="LDL-receptor class B" evidence="13">
    <location>
        <begin position="901"/>
        <end position="944"/>
    </location>
</feature>
<evidence type="ECO:0000313" key="15">
    <source>
        <dbReference type="EMBL" id="VVC90255.1"/>
    </source>
</evidence>
<dbReference type="GO" id="GO:0006897">
    <property type="term" value="P:endocytosis"/>
    <property type="evidence" value="ECO:0007669"/>
    <property type="project" value="UniProtKB-KW"/>
</dbReference>
<dbReference type="FunFam" id="4.10.400.10:FF:000007">
    <property type="entry name" value="Low density lipoprotein receptor-related protein 1"/>
    <property type="match status" value="1"/>
</dbReference>
<evidence type="ECO:0000256" key="11">
    <source>
        <dbReference type="ARBA" id="ARBA00023180"/>
    </source>
</evidence>
<feature type="disulfide bond" evidence="12">
    <location>
        <begin position="1189"/>
        <end position="1201"/>
    </location>
</feature>
<feature type="domain" description="EGF-like" evidence="14">
    <location>
        <begin position="978"/>
        <end position="1020"/>
    </location>
</feature>
<dbReference type="InterPro" id="IPR011042">
    <property type="entry name" value="6-blade_b-propeller_TolB-like"/>
</dbReference>
<accession>A0A5E4PW39</accession>
<feature type="domain" description="EGF-like" evidence="14">
    <location>
        <begin position="234"/>
        <end position="272"/>
    </location>
</feature>
<dbReference type="PROSITE" id="PS01209">
    <property type="entry name" value="LDLRA_1"/>
    <property type="match status" value="3"/>
</dbReference>
<dbReference type="InterPro" id="IPR036055">
    <property type="entry name" value="LDL_receptor-like_sf"/>
</dbReference>
<evidence type="ECO:0000256" key="8">
    <source>
        <dbReference type="ARBA" id="ARBA00023136"/>
    </source>
</evidence>
<feature type="disulfide bond" evidence="12">
    <location>
        <begin position="517"/>
        <end position="532"/>
    </location>
</feature>
<evidence type="ECO:0000256" key="4">
    <source>
        <dbReference type="ARBA" id="ARBA00022692"/>
    </source>
</evidence>
<feature type="repeat" description="LDL-receptor class B" evidence="13">
    <location>
        <begin position="98"/>
        <end position="142"/>
    </location>
</feature>
<dbReference type="PROSITE" id="PS51120">
    <property type="entry name" value="LDLRB"/>
    <property type="match status" value="3"/>
</dbReference>
<dbReference type="PROSITE" id="PS50068">
    <property type="entry name" value="LDLRA_2"/>
    <property type="match status" value="12"/>
</dbReference>
<keyword evidence="6" id="KW-0106">Calcium</keyword>
<evidence type="ECO:0000313" key="16">
    <source>
        <dbReference type="Proteomes" id="UP000324832"/>
    </source>
</evidence>
<keyword evidence="9 12" id="KW-1015">Disulfide bond</keyword>
<evidence type="ECO:0000256" key="9">
    <source>
        <dbReference type="ARBA" id="ARBA00023157"/>
    </source>
</evidence>
<dbReference type="GO" id="GO:0005041">
    <property type="term" value="F:low-density lipoprotein particle receptor activity"/>
    <property type="evidence" value="ECO:0007669"/>
    <property type="project" value="TreeGrafter"/>
</dbReference>
<dbReference type="SUPFAM" id="SSF63825">
    <property type="entry name" value="YWTD domain"/>
    <property type="match status" value="2"/>
</dbReference>
<dbReference type="PANTHER" id="PTHR22722">
    <property type="entry name" value="LOW-DENSITY LIPOPROTEIN RECEPTOR-RELATED PROTEIN 2-RELATED"/>
    <property type="match status" value="1"/>
</dbReference>
<feature type="disulfide bond" evidence="12">
    <location>
        <begin position="1196"/>
        <end position="1214"/>
    </location>
</feature>
<dbReference type="CDD" id="cd00112">
    <property type="entry name" value="LDLa"/>
    <property type="match status" value="9"/>
</dbReference>
<dbReference type="AlphaFoldDB" id="A0A5E4PW39"/>
<feature type="repeat" description="LDL-receptor class B" evidence="13">
    <location>
        <begin position="143"/>
        <end position="185"/>
    </location>
</feature>
<dbReference type="Gene3D" id="2.10.25.10">
    <property type="entry name" value="Laminin"/>
    <property type="match status" value="1"/>
</dbReference>
<dbReference type="InterPro" id="IPR023415">
    <property type="entry name" value="LDLR_class-A_CS"/>
</dbReference>
<feature type="disulfide bond" evidence="12">
    <location>
        <begin position="683"/>
        <end position="701"/>
    </location>
</feature>
<feature type="disulfide bond" evidence="12">
    <location>
        <begin position="342"/>
        <end position="357"/>
    </location>
</feature>
<dbReference type="Pfam" id="PF00057">
    <property type="entry name" value="Ldl_recept_a"/>
    <property type="match status" value="9"/>
</dbReference>
<dbReference type="Gene3D" id="2.120.10.30">
    <property type="entry name" value="TolB, C-terminal domain"/>
    <property type="match status" value="2"/>
</dbReference>
<evidence type="ECO:0000256" key="7">
    <source>
        <dbReference type="ARBA" id="ARBA00022989"/>
    </source>
</evidence>
<reference evidence="15 16" key="1">
    <citation type="submission" date="2017-07" db="EMBL/GenBank/DDBJ databases">
        <authorList>
            <person name="Talla V."/>
            <person name="Backstrom N."/>
        </authorList>
    </citation>
    <scope>NUCLEOTIDE SEQUENCE [LARGE SCALE GENOMIC DNA]</scope>
</reference>
<feature type="disulfide bond" evidence="12">
    <location>
        <begin position="1129"/>
        <end position="1144"/>
    </location>
</feature>
<sequence>MVSCVPAECGAVEGMVLAADSGVLYWTCASCSALRSAPLASLRAAPLARRRQRVRTVLQLRAADRPRALDYDPCEKYVRHARTGHNRRPRVMRHRACRRLYWTNWSERRPRVSRAHVSGREVQDVVTTDVLMPNALALEHDARLLYWADARLDKIERMRYDGSHRRIVSRELAEHPFALAVGGGWVWWTDWVSRAVLRADVRGAPGARTVRRGLARPAGLLLVGPRRQQCSADPCAVRNGGCAEACHVTAEGHAACACGAGRRLARDGRTCHVPAAACPAGMFECEEGGCLPQELVCDGVSHCSSDAPASDEDLYYCTSRECGAGWAACGAGGRCVPAARLCDGRADCDDAADEASCDCTADHYKCEDGSCVPASARCDGAAQCPDGSDERACPAATCAPPAARCGAWNQFRGWVGTDTVWTFAETTVPSPVDGAESFGEQPVLGCSSEQFRCGATTAGSGAVECVPLAWRCDGRVDCTDGSDETEHCAHHNGSVVCAAGQWRCGPRGPCLAAAARCDGMPQCPRGEDEAACSCPSGAFRCAHSPLCLHTSLYCDGDVDCEDGSDEPPGCSARSTAAPRARPEEVAGEAAAALLCAGEPGAVACAGRCVPPELVCDGRNHCGGGGAGADEDPLMCCESTCTYTCVCSWARRQVTFHKTLPSYVRAFGAAVALGETCVRGEWRCGNGACVPHDALCDGVDSCGDYTDESHCSKLTRSVRRGGCRACAIKASLIFTNRYYIRRTALRSEAEARRGEASAALLVHNLTNAVALDADWARGCLYWSDVTRLGSSIKRVCRAGVLGARPASVSVAADEVSVVAGATLQNPDGLAVDWVAGNIYWCDKGTLLTCDSSVDRSEDRYHGAPCAGTDTVEAARLDGRYRRVVVRGGLSEPRALALHPARARLYWSDWGRSPHIGRAAMDGRHRRVLLADGLGWPNALTVVAASQELYFADAREDYIAVADLDGNNVRILFSRELTDLCARLNCSGLCLLTSDEDGGGEVGARCDCPEHWALTDDGRTCRPNCTSAHFVCAAALKCIPFWWRCDTQDDCGDGSDEPASCPEFRCSPGQFQCRNGRCVHPAHICDGQQQCGDGSDETDCDQFTCLSTQWKCLGNATAAVASRCVPAAARCDAKRDCHYGDDELDCPPPTCPPQHLKCGSGACVPLVWVCDEDRDCEDGEDEGPACGTRTCARDEFRCGSGRCVPRDWLCDGEPDCPAKEDELYLLYKYARGVCSGRPRKINENNQEKLLQKYQYNDIYKA</sequence>
<feature type="disulfide bond" evidence="12">
    <location>
        <begin position="359"/>
        <end position="371"/>
    </location>
</feature>
<protein>
    <recommendedName>
        <fullName evidence="14">EGF-like domain-containing protein</fullName>
    </recommendedName>
</protein>
<feature type="disulfide bond" evidence="12">
    <location>
        <begin position="695"/>
        <end position="710"/>
    </location>
</feature>
<feature type="disulfide bond" evidence="12">
    <location>
        <begin position="1083"/>
        <end position="1098"/>
    </location>
</feature>
<keyword evidence="5" id="KW-0677">Repeat</keyword>
<dbReference type="Gene3D" id="4.10.400.10">
    <property type="entry name" value="Low-density Lipoprotein Receptor"/>
    <property type="match status" value="12"/>
</dbReference>
<feature type="disulfide bond" evidence="12">
    <location>
        <begin position="1149"/>
        <end position="1161"/>
    </location>
</feature>
<dbReference type="SMART" id="SM00192">
    <property type="entry name" value="LDLa"/>
    <property type="match status" value="13"/>
</dbReference>
<dbReference type="SUPFAM" id="SSF57424">
    <property type="entry name" value="LDL receptor-like module"/>
    <property type="match status" value="12"/>
</dbReference>
<dbReference type="GO" id="GO:0043235">
    <property type="term" value="C:receptor complex"/>
    <property type="evidence" value="ECO:0007669"/>
    <property type="project" value="TreeGrafter"/>
</dbReference>
<proteinExistence type="predicted"/>
<evidence type="ECO:0000256" key="6">
    <source>
        <dbReference type="ARBA" id="ARBA00022837"/>
    </source>
</evidence>
<feature type="disulfide bond" evidence="12">
    <location>
        <begin position="1071"/>
        <end position="1089"/>
    </location>
</feature>
<keyword evidence="16" id="KW-1185">Reference proteome</keyword>
<dbReference type="InterPro" id="IPR051221">
    <property type="entry name" value="LDLR-related"/>
</dbReference>
<evidence type="ECO:0000256" key="10">
    <source>
        <dbReference type="ARBA" id="ARBA00023170"/>
    </source>
</evidence>
<organism evidence="15 16">
    <name type="scientific">Leptidea sinapis</name>
    <dbReference type="NCBI Taxonomy" id="189913"/>
    <lineage>
        <taxon>Eukaryota</taxon>
        <taxon>Metazoa</taxon>
        <taxon>Ecdysozoa</taxon>
        <taxon>Arthropoda</taxon>
        <taxon>Hexapoda</taxon>
        <taxon>Insecta</taxon>
        <taxon>Pterygota</taxon>
        <taxon>Neoptera</taxon>
        <taxon>Endopterygota</taxon>
        <taxon>Lepidoptera</taxon>
        <taxon>Glossata</taxon>
        <taxon>Ditrysia</taxon>
        <taxon>Papilionoidea</taxon>
        <taxon>Pieridae</taxon>
        <taxon>Dismorphiinae</taxon>
        <taxon>Leptidea</taxon>
    </lineage>
</organism>
<evidence type="ECO:0000256" key="3">
    <source>
        <dbReference type="ARBA" id="ARBA00022583"/>
    </source>
</evidence>
<dbReference type="PANTHER" id="PTHR22722:SF5">
    <property type="entry name" value="LOW-DENSITY LIPOPROTEIN RECEPTOR-RELATED PROTEIN 1B"/>
    <property type="match status" value="1"/>
</dbReference>
<comment type="subcellular location">
    <subcellularLocation>
        <location evidence="1">Membrane</location>
        <topology evidence="1">Single-pass membrane protein</topology>
    </subcellularLocation>
</comment>
<evidence type="ECO:0000259" key="14">
    <source>
        <dbReference type="SMART" id="SM00181"/>
    </source>
</evidence>
<feature type="disulfide bond" evidence="12">
    <location>
        <begin position="676"/>
        <end position="688"/>
    </location>
</feature>
<dbReference type="SMART" id="SM00135">
    <property type="entry name" value="LY"/>
    <property type="match status" value="7"/>
</dbReference>
<evidence type="ECO:0000256" key="12">
    <source>
        <dbReference type="PROSITE-ProRule" id="PRU00124"/>
    </source>
</evidence>
<feature type="disulfide bond" evidence="12">
    <location>
        <begin position="378"/>
        <end position="393"/>
    </location>
</feature>
<keyword evidence="4" id="KW-0812">Transmembrane</keyword>
<evidence type="ECO:0000256" key="2">
    <source>
        <dbReference type="ARBA" id="ARBA00022536"/>
    </source>
</evidence>
<feature type="disulfide bond" evidence="12">
    <location>
        <begin position="366"/>
        <end position="384"/>
    </location>
</feature>
<dbReference type="SMART" id="SM00181">
    <property type="entry name" value="EGF"/>
    <property type="match status" value="2"/>
</dbReference>
<dbReference type="InterPro" id="IPR000742">
    <property type="entry name" value="EGF"/>
</dbReference>
<gene>
    <name evidence="15" type="ORF">LSINAPIS_LOCUS3200</name>
</gene>